<evidence type="ECO:0000313" key="4">
    <source>
        <dbReference type="EMBL" id="KAF9459269.1"/>
    </source>
</evidence>
<feature type="domain" description="AB hydrolase-1" evidence="3">
    <location>
        <begin position="29"/>
        <end position="310"/>
    </location>
</feature>
<evidence type="ECO:0000313" key="5">
    <source>
        <dbReference type="Proteomes" id="UP000807353"/>
    </source>
</evidence>
<dbReference type="OrthoDB" id="408373at2759"/>
<dbReference type="AlphaFoldDB" id="A0A9P5XYZ6"/>
<keyword evidence="5" id="KW-1185">Reference proteome</keyword>
<dbReference type="Proteomes" id="UP000807353">
    <property type="component" value="Unassembled WGS sequence"/>
</dbReference>
<dbReference type="InterPro" id="IPR000639">
    <property type="entry name" value="Epox_hydrolase-like"/>
</dbReference>
<organism evidence="4 5">
    <name type="scientific">Collybia nuda</name>
    <dbReference type="NCBI Taxonomy" id="64659"/>
    <lineage>
        <taxon>Eukaryota</taxon>
        <taxon>Fungi</taxon>
        <taxon>Dikarya</taxon>
        <taxon>Basidiomycota</taxon>
        <taxon>Agaricomycotina</taxon>
        <taxon>Agaricomycetes</taxon>
        <taxon>Agaricomycetidae</taxon>
        <taxon>Agaricales</taxon>
        <taxon>Tricholomatineae</taxon>
        <taxon>Clitocybaceae</taxon>
        <taxon>Collybia</taxon>
    </lineage>
</organism>
<dbReference type="Gene3D" id="3.40.50.1820">
    <property type="entry name" value="alpha/beta hydrolase"/>
    <property type="match status" value="1"/>
</dbReference>
<dbReference type="PANTHER" id="PTHR43329">
    <property type="entry name" value="EPOXIDE HYDROLASE"/>
    <property type="match status" value="1"/>
</dbReference>
<comment type="similarity">
    <text evidence="2">Belongs to the AB hydrolase superfamily. Epoxide hydrolase family.</text>
</comment>
<dbReference type="SUPFAM" id="SSF53474">
    <property type="entry name" value="alpha/beta-Hydrolases"/>
    <property type="match status" value="1"/>
</dbReference>
<dbReference type="EMBL" id="MU150320">
    <property type="protein sequence ID" value="KAF9459269.1"/>
    <property type="molecule type" value="Genomic_DNA"/>
</dbReference>
<reference evidence="4" key="1">
    <citation type="submission" date="2020-11" db="EMBL/GenBank/DDBJ databases">
        <authorList>
            <consortium name="DOE Joint Genome Institute"/>
            <person name="Ahrendt S."/>
            <person name="Riley R."/>
            <person name="Andreopoulos W."/>
            <person name="Labutti K."/>
            <person name="Pangilinan J."/>
            <person name="Ruiz-Duenas F.J."/>
            <person name="Barrasa J.M."/>
            <person name="Sanchez-Garcia M."/>
            <person name="Camarero S."/>
            <person name="Miyauchi S."/>
            <person name="Serrano A."/>
            <person name="Linde D."/>
            <person name="Babiker R."/>
            <person name="Drula E."/>
            <person name="Ayuso-Fernandez I."/>
            <person name="Pacheco R."/>
            <person name="Padilla G."/>
            <person name="Ferreira P."/>
            <person name="Barriuso J."/>
            <person name="Kellner H."/>
            <person name="Castanera R."/>
            <person name="Alfaro M."/>
            <person name="Ramirez L."/>
            <person name="Pisabarro A.G."/>
            <person name="Kuo A."/>
            <person name="Tritt A."/>
            <person name="Lipzen A."/>
            <person name="He G."/>
            <person name="Yan M."/>
            <person name="Ng V."/>
            <person name="Cullen D."/>
            <person name="Martin F."/>
            <person name="Rosso M.-N."/>
            <person name="Henrissat B."/>
            <person name="Hibbett D."/>
            <person name="Martinez A.T."/>
            <person name="Grigoriev I.V."/>
        </authorList>
    </citation>
    <scope>NUCLEOTIDE SEQUENCE</scope>
    <source>
        <strain evidence="4">CBS 247.69</strain>
    </source>
</reference>
<evidence type="ECO:0000256" key="2">
    <source>
        <dbReference type="ARBA" id="ARBA00038334"/>
    </source>
</evidence>
<dbReference type="InterPro" id="IPR000073">
    <property type="entry name" value="AB_hydrolase_1"/>
</dbReference>
<dbReference type="GO" id="GO:0016787">
    <property type="term" value="F:hydrolase activity"/>
    <property type="evidence" value="ECO:0007669"/>
    <property type="project" value="UniProtKB-KW"/>
</dbReference>
<dbReference type="PRINTS" id="PR00412">
    <property type="entry name" value="EPOXHYDRLASE"/>
</dbReference>
<accession>A0A9P5XYZ6</accession>
<sequence>MDVSQFRTTTTRRGYLYSYYYKAATLGKPTILFIHGFPSMHHNWSSQAPYFVQRGYGIIAPDMLGYGGTSAPDDVGEYKLRSMGEDIIDILNDLVVSKVIGVAHGIATLLLSRLLNTHASFFIGAAFLGLGYLPPQPTFDYKTEIAALNKLFGYDVFGYWDFFAAEDAVSLTEKNIDSFYSLLFPDDPLIWRTDLAPLGKAREWIEQNTQRPRAAFWTAEDQEAHQAALMQKGLRGGLNWYKARHGALNNADEKSIPQEAVTISIPTFFGGATKDYICAIDIGRTVMPRFCSNMMVKEFNTSHWIMKEAPDELNRALEDFFVTLC</sequence>
<evidence type="ECO:0000259" key="3">
    <source>
        <dbReference type="Pfam" id="PF00561"/>
    </source>
</evidence>
<keyword evidence="1 4" id="KW-0378">Hydrolase</keyword>
<proteinExistence type="inferred from homology"/>
<gene>
    <name evidence="4" type="ORF">BDZ94DRAFT_1239376</name>
</gene>
<name>A0A9P5XYZ6_9AGAR</name>
<comment type="caution">
    <text evidence="4">The sequence shown here is derived from an EMBL/GenBank/DDBJ whole genome shotgun (WGS) entry which is preliminary data.</text>
</comment>
<protein>
    <submittedName>
        <fullName evidence="4">Alpha/Beta hydrolase protein</fullName>
    </submittedName>
</protein>
<dbReference type="InterPro" id="IPR029058">
    <property type="entry name" value="AB_hydrolase_fold"/>
</dbReference>
<dbReference type="Pfam" id="PF00561">
    <property type="entry name" value="Abhydrolase_1"/>
    <property type="match status" value="1"/>
</dbReference>
<evidence type="ECO:0000256" key="1">
    <source>
        <dbReference type="ARBA" id="ARBA00022801"/>
    </source>
</evidence>